<accession>A0ABU2B9S7</accession>
<reference evidence="3 4" key="1">
    <citation type="submission" date="2023-07" db="EMBL/GenBank/DDBJ databases">
        <title>Sequencing the genomes of 1000 actinobacteria strains.</title>
        <authorList>
            <person name="Klenk H.-P."/>
        </authorList>
    </citation>
    <scope>NUCLEOTIDE SEQUENCE [LARGE SCALE GENOMIC DNA]</scope>
    <source>
        <strain evidence="3 4">DSM 44508</strain>
    </source>
</reference>
<feature type="compositionally biased region" description="Pro residues" evidence="1">
    <location>
        <begin position="44"/>
        <end position="56"/>
    </location>
</feature>
<sequence>MKKSVILSAWPAVLIGALVLASCQYSHLPIEDRPFSNNHGADIQPPPPLPDTPEVPPVGTDPAFADLESLTVRDFDPEAPRYDRALFGQRWSDDVTVGGGHNGCDTRNDILARDLEEVRYKPGTRDCVVISGHFTDPYTGQHHTFQRGQGTSDLVPIDHVVALGDAWYAGAWTWDENKRRDFANDPINLQTTLREANNSKLAQTAATWLPPNNSYHCEYARRQVEIKKVYGLAITNAEKNALATALSTCAPPTQVQ</sequence>
<dbReference type="PANTHER" id="PTHR24094">
    <property type="entry name" value="SECRETED PROTEIN"/>
    <property type="match status" value="1"/>
</dbReference>
<feature type="region of interest" description="Disordered" evidence="1">
    <location>
        <begin position="36"/>
        <end position="56"/>
    </location>
</feature>
<dbReference type="PROSITE" id="PS51257">
    <property type="entry name" value="PROKAR_LIPOPROTEIN"/>
    <property type="match status" value="1"/>
</dbReference>
<dbReference type="PANTHER" id="PTHR24094:SF15">
    <property type="entry name" value="AMP-DEPENDENT SYNTHETASE_LIGASE DOMAIN-CONTAINING PROTEIN-RELATED"/>
    <property type="match status" value="1"/>
</dbReference>
<dbReference type="RefSeq" id="WP_277105465.1">
    <property type="nucleotide sequence ID" value="NZ_BAAAJS010000078.1"/>
</dbReference>
<dbReference type="Proteomes" id="UP001183619">
    <property type="component" value="Unassembled WGS sequence"/>
</dbReference>
<evidence type="ECO:0000256" key="1">
    <source>
        <dbReference type="SAM" id="MobiDB-lite"/>
    </source>
</evidence>
<proteinExistence type="predicted"/>
<evidence type="ECO:0000313" key="4">
    <source>
        <dbReference type="Proteomes" id="UP001183619"/>
    </source>
</evidence>
<protein>
    <recommendedName>
        <fullName evidence="2">GmrSD restriction endonucleases C-terminal domain-containing protein</fullName>
    </recommendedName>
</protein>
<name>A0ABU2B9S7_9CORY</name>
<gene>
    <name evidence="3" type="ORF">J2S37_001920</name>
</gene>
<organism evidence="3 4">
    <name type="scientific">Corynebacterium felinum</name>
    <dbReference type="NCBI Taxonomy" id="131318"/>
    <lineage>
        <taxon>Bacteria</taxon>
        <taxon>Bacillati</taxon>
        <taxon>Actinomycetota</taxon>
        <taxon>Actinomycetes</taxon>
        <taxon>Mycobacteriales</taxon>
        <taxon>Corynebacteriaceae</taxon>
        <taxon>Corynebacterium</taxon>
    </lineage>
</organism>
<dbReference type="InterPro" id="IPR011089">
    <property type="entry name" value="GmrSD_C"/>
</dbReference>
<evidence type="ECO:0000259" key="2">
    <source>
        <dbReference type="Pfam" id="PF07510"/>
    </source>
</evidence>
<keyword evidence="4" id="KW-1185">Reference proteome</keyword>
<evidence type="ECO:0000313" key="3">
    <source>
        <dbReference type="EMBL" id="MDR7355382.1"/>
    </source>
</evidence>
<dbReference type="EMBL" id="JAVDYF010000001">
    <property type="protein sequence ID" value="MDR7355382.1"/>
    <property type="molecule type" value="Genomic_DNA"/>
</dbReference>
<dbReference type="Pfam" id="PF07510">
    <property type="entry name" value="GmrSD_C"/>
    <property type="match status" value="1"/>
</dbReference>
<comment type="caution">
    <text evidence="3">The sequence shown here is derived from an EMBL/GenBank/DDBJ whole genome shotgun (WGS) entry which is preliminary data.</text>
</comment>
<feature type="domain" description="GmrSD restriction endonucleases C-terminal" evidence="2">
    <location>
        <begin position="105"/>
        <end position="244"/>
    </location>
</feature>